<gene>
    <name evidence="2" type="ORF">POI8812_02074</name>
</gene>
<dbReference type="Proteomes" id="UP000244932">
    <property type="component" value="Unassembled WGS sequence"/>
</dbReference>
<keyword evidence="1" id="KW-1133">Transmembrane helix</keyword>
<evidence type="ECO:0000313" key="2">
    <source>
        <dbReference type="EMBL" id="SPF29757.1"/>
    </source>
</evidence>
<protein>
    <submittedName>
        <fullName evidence="2">Uncharacterized protein</fullName>
    </submittedName>
</protein>
<keyword evidence="1" id="KW-0812">Transmembrane</keyword>
<reference evidence="2 3" key="1">
    <citation type="submission" date="2018-03" db="EMBL/GenBank/DDBJ databases">
        <authorList>
            <person name="Keele B.F."/>
        </authorList>
    </citation>
    <scope>NUCLEOTIDE SEQUENCE [LARGE SCALE GENOMIC DNA]</scope>
    <source>
        <strain evidence="2 3">CeCT 8812</strain>
    </source>
</reference>
<feature type="transmembrane region" description="Helical" evidence="1">
    <location>
        <begin position="6"/>
        <end position="24"/>
    </location>
</feature>
<dbReference type="EMBL" id="OMKW01000002">
    <property type="protein sequence ID" value="SPF29757.1"/>
    <property type="molecule type" value="Genomic_DNA"/>
</dbReference>
<accession>A0A2R8AC19</accession>
<name>A0A2R8AC19_9RHOB</name>
<evidence type="ECO:0000313" key="3">
    <source>
        <dbReference type="Proteomes" id="UP000244932"/>
    </source>
</evidence>
<organism evidence="2 3">
    <name type="scientific">Pontivivens insulae</name>
    <dbReference type="NCBI Taxonomy" id="1639689"/>
    <lineage>
        <taxon>Bacteria</taxon>
        <taxon>Pseudomonadati</taxon>
        <taxon>Pseudomonadota</taxon>
        <taxon>Alphaproteobacteria</taxon>
        <taxon>Rhodobacterales</taxon>
        <taxon>Paracoccaceae</taxon>
        <taxon>Pontivivens</taxon>
    </lineage>
</organism>
<keyword evidence="3" id="KW-1185">Reference proteome</keyword>
<dbReference type="RefSeq" id="WP_108782427.1">
    <property type="nucleotide sequence ID" value="NZ_OMKW01000002.1"/>
</dbReference>
<proteinExistence type="predicted"/>
<evidence type="ECO:0000256" key="1">
    <source>
        <dbReference type="SAM" id="Phobius"/>
    </source>
</evidence>
<keyword evidence="1" id="KW-0472">Membrane</keyword>
<dbReference type="AlphaFoldDB" id="A0A2R8AC19"/>
<sequence length="66" mass="6807">MLSENIMVGLGFAAFGIALIAILARPAPVEEVHVFNVIAMTEAPVIGVVPETETVAILPAPAPNRG</sequence>